<reference evidence="1" key="1">
    <citation type="submission" date="2018-05" db="EMBL/GenBank/DDBJ databases">
        <title>Draft genome of Mucuna pruriens seed.</title>
        <authorList>
            <person name="Nnadi N.E."/>
            <person name="Vos R."/>
            <person name="Hasami M.H."/>
            <person name="Devisetty U.K."/>
            <person name="Aguiy J.C."/>
        </authorList>
    </citation>
    <scope>NUCLEOTIDE SEQUENCE [LARGE SCALE GENOMIC DNA]</scope>
    <source>
        <strain evidence="1">JCA_2017</strain>
    </source>
</reference>
<organism evidence="1 2">
    <name type="scientific">Mucuna pruriens</name>
    <name type="common">Velvet bean</name>
    <name type="synonym">Dolichos pruriens</name>
    <dbReference type="NCBI Taxonomy" id="157652"/>
    <lineage>
        <taxon>Eukaryota</taxon>
        <taxon>Viridiplantae</taxon>
        <taxon>Streptophyta</taxon>
        <taxon>Embryophyta</taxon>
        <taxon>Tracheophyta</taxon>
        <taxon>Spermatophyta</taxon>
        <taxon>Magnoliopsida</taxon>
        <taxon>eudicotyledons</taxon>
        <taxon>Gunneridae</taxon>
        <taxon>Pentapetalae</taxon>
        <taxon>rosids</taxon>
        <taxon>fabids</taxon>
        <taxon>Fabales</taxon>
        <taxon>Fabaceae</taxon>
        <taxon>Papilionoideae</taxon>
        <taxon>50 kb inversion clade</taxon>
        <taxon>NPAAA clade</taxon>
        <taxon>indigoferoid/millettioid clade</taxon>
        <taxon>Phaseoleae</taxon>
        <taxon>Mucuna</taxon>
    </lineage>
</organism>
<dbReference type="AlphaFoldDB" id="A0A371IA94"/>
<evidence type="ECO:0000313" key="2">
    <source>
        <dbReference type="Proteomes" id="UP000257109"/>
    </source>
</evidence>
<feature type="non-terminal residue" evidence="1">
    <location>
        <position position="183"/>
    </location>
</feature>
<gene>
    <name evidence="1" type="ORF">CR513_03299</name>
</gene>
<dbReference type="Pfam" id="PF14223">
    <property type="entry name" value="Retrotran_gag_2"/>
    <property type="match status" value="1"/>
</dbReference>
<accession>A0A371IA94</accession>
<proteinExistence type="predicted"/>
<feature type="non-terminal residue" evidence="1">
    <location>
        <position position="1"/>
    </location>
</feature>
<sequence>MNLSNGQVVVATGCLGQRVGKRGTRGDQEEHEKDIEHQADETVKDPGGVKMIHECDSNQVIKSLSFGIHIKMHLPVFAAQKPESMSDEEWDFEHQHFKECTSLSNHLNEFEGIIDQMLRMGIKFEDEILGLLLLNFLPESWETFKVSITNSAHNDVVSLQMIKGSVLNEEMRRKAQGSSSQSK</sequence>
<evidence type="ECO:0008006" key="3">
    <source>
        <dbReference type="Google" id="ProtNLM"/>
    </source>
</evidence>
<dbReference type="EMBL" id="QJKJ01000549">
    <property type="protein sequence ID" value="RDY11961.1"/>
    <property type="molecule type" value="Genomic_DNA"/>
</dbReference>
<comment type="caution">
    <text evidence="1">The sequence shown here is derived from an EMBL/GenBank/DDBJ whole genome shotgun (WGS) entry which is preliminary data.</text>
</comment>
<dbReference type="OrthoDB" id="1430461at2759"/>
<evidence type="ECO:0000313" key="1">
    <source>
        <dbReference type="EMBL" id="RDY11961.1"/>
    </source>
</evidence>
<protein>
    <recommendedName>
        <fullName evidence="3">Copia protein</fullName>
    </recommendedName>
</protein>
<name>A0A371IA94_MUCPR</name>
<keyword evidence="2" id="KW-1185">Reference proteome</keyword>
<dbReference type="Proteomes" id="UP000257109">
    <property type="component" value="Unassembled WGS sequence"/>
</dbReference>